<evidence type="ECO:0000313" key="2">
    <source>
        <dbReference type="EMBL" id="KAK3364977.1"/>
    </source>
</evidence>
<evidence type="ECO:0000256" key="1">
    <source>
        <dbReference type="SAM" id="MobiDB-lite"/>
    </source>
</evidence>
<accession>A0AAE0MZB7</accession>
<reference evidence="2" key="1">
    <citation type="journal article" date="2023" name="Mol. Phylogenet. Evol.">
        <title>Genome-scale phylogeny and comparative genomics of the fungal order Sordariales.</title>
        <authorList>
            <person name="Hensen N."/>
            <person name="Bonometti L."/>
            <person name="Westerberg I."/>
            <person name="Brannstrom I.O."/>
            <person name="Guillou S."/>
            <person name="Cros-Aarteil S."/>
            <person name="Calhoun S."/>
            <person name="Haridas S."/>
            <person name="Kuo A."/>
            <person name="Mondo S."/>
            <person name="Pangilinan J."/>
            <person name="Riley R."/>
            <person name="LaButti K."/>
            <person name="Andreopoulos B."/>
            <person name="Lipzen A."/>
            <person name="Chen C."/>
            <person name="Yan M."/>
            <person name="Daum C."/>
            <person name="Ng V."/>
            <person name="Clum A."/>
            <person name="Steindorff A."/>
            <person name="Ohm R.A."/>
            <person name="Martin F."/>
            <person name="Silar P."/>
            <person name="Natvig D.O."/>
            <person name="Lalanne C."/>
            <person name="Gautier V."/>
            <person name="Ament-Velasquez S.L."/>
            <person name="Kruys A."/>
            <person name="Hutchinson M.I."/>
            <person name="Powell A.J."/>
            <person name="Barry K."/>
            <person name="Miller A.N."/>
            <person name="Grigoriev I.V."/>
            <person name="Debuchy R."/>
            <person name="Gladieux P."/>
            <person name="Hiltunen Thoren M."/>
            <person name="Johannesson H."/>
        </authorList>
    </citation>
    <scope>NUCLEOTIDE SEQUENCE</scope>
    <source>
        <strain evidence="2">CBS 958.72</strain>
    </source>
</reference>
<name>A0AAE0MZB7_9PEZI</name>
<dbReference type="Proteomes" id="UP001287356">
    <property type="component" value="Unassembled WGS sequence"/>
</dbReference>
<reference evidence="2" key="2">
    <citation type="submission" date="2023-06" db="EMBL/GenBank/DDBJ databases">
        <authorList>
            <consortium name="Lawrence Berkeley National Laboratory"/>
            <person name="Haridas S."/>
            <person name="Hensen N."/>
            <person name="Bonometti L."/>
            <person name="Westerberg I."/>
            <person name="Brannstrom I.O."/>
            <person name="Guillou S."/>
            <person name="Cros-Aarteil S."/>
            <person name="Calhoun S."/>
            <person name="Kuo A."/>
            <person name="Mondo S."/>
            <person name="Pangilinan J."/>
            <person name="Riley R."/>
            <person name="Labutti K."/>
            <person name="Andreopoulos B."/>
            <person name="Lipzen A."/>
            <person name="Chen C."/>
            <person name="Yanf M."/>
            <person name="Daum C."/>
            <person name="Ng V."/>
            <person name="Clum A."/>
            <person name="Steindorff A."/>
            <person name="Ohm R."/>
            <person name="Martin F."/>
            <person name="Silar P."/>
            <person name="Natvig D."/>
            <person name="Lalanne C."/>
            <person name="Gautier V."/>
            <person name="Ament-Velasquez S.L."/>
            <person name="Kruys A."/>
            <person name="Hutchinson M.I."/>
            <person name="Powell A.J."/>
            <person name="Barry K."/>
            <person name="Miller A.N."/>
            <person name="Grigoriev I.V."/>
            <person name="Debuchy R."/>
            <person name="Gladieux P."/>
            <person name="Thoren M.H."/>
            <person name="Johannesson H."/>
        </authorList>
    </citation>
    <scope>NUCLEOTIDE SEQUENCE</scope>
    <source>
        <strain evidence="2">CBS 958.72</strain>
    </source>
</reference>
<evidence type="ECO:0000313" key="3">
    <source>
        <dbReference type="Proteomes" id="UP001287356"/>
    </source>
</evidence>
<gene>
    <name evidence="2" type="ORF">B0T24DRAFT_598296</name>
</gene>
<protein>
    <submittedName>
        <fullName evidence="2">Uncharacterized protein</fullName>
    </submittedName>
</protein>
<comment type="caution">
    <text evidence="2">The sequence shown here is derived from an EMBL/GenBank/DDBJ whole genome shotgun (WGS) entry which is preliminary data.</text>
</comment>
<feature type="region of interest" description="Disordered" evidence="1">
    <location>
        <begin position="1"/>
        <end position="46"/>
    </location>
</feature>
<organism evidence="2 3">
    <name type="scientific">Lasiosphaeria ovina</name>
    <dbReference type="NCBI Taxonomy" id="92902"/>
    <lineage>
        <taxon>Eukaryota</taxon>
        <taxon>Fungi</taxon>
        <taxon>Dikarya</taxon>
        <taxon>Ascomycota</taxon>
        <taxon>Pezizomycotina</taxon>
        <taxon>Sordariomycetes</taxon>
        <taxon>Sordariomycetidae</taxon>
        <taxon>Sordariales</taxon>
        <taxon>Lasiosphaeriaceae</taxon>
        <taxon>Lasiosphaeria</taxon>
    </lineage>
</organism>
<feature type="compositionally biased region" description="Basic and acidic residues" evidence="1">
    <location>
        <begin position="22"/>
        <end position="46"/>
    </location>
</feature>
<dbReference type="AlphaFoldDB" id="A0AAE0MZB7"/>
<sequence length="266" mass="29825">MTTRPAFMRPTHALADIPMNDARPEAEAHDVREDGDEAKRSRVRKDKGDEIPRLTAIIDLVAAEMPSRFDNLSEEDEASILDDLVVDSDDEESEGHSPSTALATELWVDSCKNDETASRIGKAFLQPYVASSKRERLTLGPEEYVMEKAVKSARSLNAFWKSLFAATEAEVFHALVLLFSLGFRQGMIMGMKFQDVAVAMVGDPLDPTRRRLVTTLTIRRNKLRRDALEHKKGEKYVVYSLLLLSHPSSGLTISIDSNLLHVIWID</sequence>
<proteinExistence type="predicted"/>
<dbReference type="EMBL" id="JAULSN010000009">
    <property type="protein sequence ID" value="KAK3364977.1"/>
    <property type="molecule type" value="Genomic_DNA"/>
</dbReference>
<keyword evidence="3" id="KW-1185">Reference proteome</keyword>